<dbReference type="InterPro" id="IPR040372">
    <property type="entry name" value="YaeB-like"/>
</dbReference>
<keyword evidence="5" id="KW-1185">Reference proteome</keyword>
<sequence length="151" mass="15825">MSGDGATAPVLRVLGRVSSTLTDRRDAPCQGDEGGPEAVVRFAPDLVPALRDLVVGQEILLITWLDRADRDVLAVHPRGDLSLPETGVFATRSPDRPNPLGLHHVRVLAVDGDVLRVSDLEAIDGTPVVDVKPVLGPVGDRCHNPGAGPAG</sequence>
<accession>A0ABV9RK10</accession>
<name>A0ABV9RK10_9PSEU</name>
<evidence type="ECO:0000256" key="1">
    <source>
        <dbReference type="ARBA" id="ARBA00022691"/>
    </source>
</evidence>
<dbReference type="InterPro" id="IPR036413">
    <property type="entry name" value="YaeB-like_sf"/>
</dbReference>
<keyword evidence="1" id="KW-0949">S-adenosyl-L-methionine</keyword>
<evidence type="ECO:0000256" key="2">
    <source>
        <dbReference type="ARBA" id="ARBA00033753"/>
    </source>
</evidence>
<dbReference type="SUPFAM" id="SSF118196">
    <property type="entry name" value="YaeB-like"/>
    <property type="match status" value="1"/>
</dbReference>
<dbReference type="RefSeq" id="WP_274192379.1">
    <property type="nucleotide sequence ID" value="NZ_BAABHN010000028.1"/>
</dbReference>
<feature type="domain" description="TsaA-like" evidence="3">
    <location>
        <begin position="11"/>
        <end position="143"/>
    </location>
</feature>
<dbReference type="PROSITE" id="PS01318">
    <property type="entry name" value="TSAA_1"/>
    <property type="match status" value="1"/>
</dbReference>
<evidence type="ECO:0000313" key="4">
    <source>
        <dbReference type="EMBL" id="MFC4833477.1"/>
    </source>
</evidence>
<comment type="caution">
    <text evidence="4">The sequence shown here is derived from an EMBL/GenBank/DDBJ whole genome shotgun (WGS) entry which is preliminary data.</text>
</comment>
<dbReference type="PANTHER" id="PTHR12818">
    <property type="entry name" value="TRNA (ADENINE(37)-N6)-METHYLTRANSFERASE"/>
    <property type="match status" value="1"/>
</dbReference>
<dbReference type="Pfam" id="PF01980">
    <property type="entry name" value="TrmO_N"/>
    <property type="match status" value="1"/>
</dbReference>
<evidence type="ECO:0000313" key="5">
    <source>
        <dbReference type="Proteomes" id="UP001595909"/>
    </source>
</evidence>
<gene>
    <name evidence="4" type="primary">tsaA</name>
    <name evidence="4" type="ORF">ACFPEL_13775</name>
</gene>
<organism evidence="4 5">
    <name type="scientific">Actinomycetospora chibensis</name>
    <dbReference type="NCBI Taxonomy" id="663606"/>
    <lineage>
        <taxon>Bacteria</taxon>
        <taxon>Bacillati</taxon>
        <taxon>Actinomycetota</taxon>
        <taxon>Actinomycetes</taxon>
        <taxon>Pseudonocardiales</taxon>
        <taxon>Pseudonocardiaceae</taxon>
        <taxon>Actinomycetospora</taxon>
    </lineage>
</organism>
<protein>
    <submittedName>
        <fullName evidence="4">tRNA (N6-threonylcarbamoyladenosine(37)-N6)-methyltransferase TrmO</fullName>
    </submittedName>
</protein>
<dbReference type="PROSITE" id="PS51668">
    <property type="entry name" value="TSAA_2"/>
    <property type="match status" value="1"/>
</dbReference>
<dbReference type="InterPro" id="IPR023368">
    <property type="entry name" value="UPF0066_cons_site"/>
</dbReference>
<dbReference type="PANTHER" id="PTHR12818:SF0">
    <property type="entry name" value="TRNA (ADENINE(37)-N6)-METHYLTRANSFERASE"/>
    <property type="match status" value="1"/>
</dbReference>
<dbReference type="InterPro" id="IPR023370">
    <property type="entry name" value="TrmO-like_N"/>
</dbReference>
<reference evidence="5" key="1">
    <citation type="journal article" date="2019" name="Int. J. Syst. Evol. Microbiol.">
        <title>The Global Catalogue of Microorganisms (GCM) 10K type strain sequencing project: providing services to taxonomists for standard genome sequencing and annotation.</title>
        <authorList>
            <consortium name="The Broad Institute Genomics Platform"/>
            <consortium name="The Broad Institute Genome Sequencing Center for Infectious Disease"/>
            <person name="Wu L."/>
            <person name="Ma J."/>
        </authorList>
    </citation>
    <scope>NUCLEOTIDE SEQUENCE [LARGE SCALE GENOMIC DNA]</scope>
    <source>
        <strain evidence="5">CCUG 50347</strain>
    </source>
</reference>
<dbReference type="Gene3D" id="2.40.30.70">
    <property type="entry name" value="YaeB-like"/>
    <property type="match status" value="1"/>
</dbReference>
<evidence type="ECO:0000259" key="3">
    <source>
        <dbReference type="PROSITE" id="PS51668"/>
    </source>
</evidence>
<proteinExistence type="inferred from homology"/>
<dbReference type="CDD" id="cd09281">
    <property type="entry name" value="UPF0066"/>
    <property type="match status" value="1"/>
</dbReference>
<dbReference type="EMBL" id="JBHSIM010000028">
    <property type="protein sequence ID" value="MFC4833477.1"/>
    <property type="molecule type" value="Genomic_DNA"/>
</dbReference>
<dbReference type="InterPro" id="IPR036414">
    <property type="entry name" value="YaeB_N_sf"/>
</dbReference>
<dbReference type="Proteomes" id="UP001595909">
    <property type="component" value="Unassembled WGS sequence"/>
</dbReference>
<dbReference type="NCBIfam" id="TIGR00104">
    <property type="entry name" value="tRNA_TsaA"/>
    <property type="match status" value="1"/>
</dbReference>
<comment type="similarity">
    <text evidence="2">Belongs to the tRNA methyltransferase O family.</text>
</comment>